<evidence type="ECO:0000256" key="6">
    <source>
        <dbReference type="ARBA" id="ARBA00022824"/>
    </source>
</evidence>
<keyword evidence="8" id="KW-0443">Lipid metabolism</keyword>
<protein>
    <submittedName>
        <fullName evidence="13">Uncharacterized protein</fullName>
    </submittedName>
</protein>
<keyword evidence="4" id="KW-0949">S-adenosyl-L-methionine</keyword>
<comment type="subcellular location">
    <subcellularLocation>
        <location evidence="1">Endomembrane system</location>
        <topology evidence="1">Multi-pass membrane protein</topology>
    </subcellularLocation>
</comment>
<sequence>MPINSAIPMTTDSVLSISMIIVALFTHHKAVTPPNPPPEHAVVRPYIGWLDKMLSRSMLPWLAKTVIWIFGITEVAGILSRLDVAQSSWMYSNSQQARVPRHMNANAWLLTGTTLIISGGVLRWSCFRALGKLFTFEVSVQKDHKLITRGAYGVVRHPSYSGILMMYAGIFIWQSGSPYSCTRQVFLGDTFVLGVRGKVLLAGLAMGCAAVGARIRTEDTILLNEFGDQWRRWAERVPYALVPYVF</sequence>
<keyword evidence="7 12" id="KW-1133">Transmembrane helix</keyword>
<organism evidence="13 14">
    <name type="scientific">Gymnopus androsaceus JB14</name>
    <dbReference type="NCBI Taxonomy" id="1447944"/>
    <lineage>
        <taxon>Eukaryota</taxon>
        <taxon>Fungi</taxon>
        <taxon>Dikarya</taxon>
        <taxon>Basidiomycota</taxon>
        <taxon>Agaricomycotina</taxon>
        <taxon>Agaricomycetes</taxon>
        <taxon>Agaricomycetidae</taxon>
        <taxon>Agaricales</taxon>
        <taxon>Marasmiineae</taxon>
        <taxon>Omphalotaceae</taxon>
        <taxon>Gymnopus</taxon>
    </lineage>
</organism>
<evidence type="ECO:0000256" key="7">
    <source>
        <dbReference type="ARBA" id="ARBA00022989"/>
    </source>
</evidence>
<dbReference type="EMBL" id="ML769430">
    <property type="protein sequence ID" value="KAE9402949.1"/>
    <property type="molecule type" value="Genomic_DNA"/>
</dbReference>
<dbReference type="PANTHER" id="PTHR12714">
    <property type="entry name" value="PROTEIN-S ISOPRENYLCYSTEINE O-METHYLTRANSFERASE"/>
    <property type="match status" value="1"/>
</dbReference>
<dbReference type="Gene3D" id="1.20.120.1630">
    <property type="match status" value="1"/>
</dbReference>
<evidence type="ECO:0000256" key="4">
    <source>
        <dbReference type="ARBA" id="ARBA00022691"/>
    </source>
</evidence>
<evidence type="ECO:0000256" key="2">
    <source>
        <dbReference type="ARBA" id="ARBA00022516"/>
    </source>
</evidence>
<dbReference type="GO" id="GO:0006656">
    <property type="term" value="P:phosphatidylcholine biosynthetic process"/>
    <property type="evidence" value="ECO:0007669"/>
    <property type="project" value="UniProtKB-UniPathway"/>
</dbReference>
<dbReference type="PANTHER" id="PTHR12714:SF11">
    <property type="entry name" value="PROTEIN C-TERMINAL S-ISOPRENYLCYSTEINE CARBOXYL O-METHYLTRANSFERASE"/>
    <property type="match status" value="1"/>
</dbReference>
<dbReference type="AlphaFoldDB" id="A0A6A4HWS7"/>
<accession>A0A6A4HWS7</accession>
<evidence type="ECO:0000256" key="1">
    <source>
        <dbReference type="ARBA" id="ARBA00004127"/>
    </source>
</evidence>
<keyword evidence="3" id="KW-0808">Transferase</keyword>
<keyword evidence="11" id="KW-1208">Phospholipid metabolism</keyword>
<evidence type="ECO:0000256" key="11">
    <source>
        <dbReference type="ARBA" id="ARBA00023264"/>
    </source>
</evidence>
<keyword evidence="6" id="KW-0256">Endoplasmic reticulum</keyword>
<evidence type="ECO:0000256" key="5">
    <source>
        <dbReference type="ARBA" id="ARBA00022692"/>
    </source>
</evidence>
<dbReference type="UniPathway" id="UPA00753"/>
<dbReference type="GO" id="GO:0012505">
    <property type="term" value="C:endomembrane system"/>
    <property type="evidence" value="ECO:0007669"/>
    <property type="project" value="UniProtKB-SubCell"/>
</dbReference>
<dbReference type="Proteomes" id="UP000799118">
    <property type="component" value="Unassembled WGS sequence"/>
</dbReference>
<feature type="transmembrane region" description="Helical" evidence="12">
    <location>
        <begin position="107"/>
        <end position="126"/>
    </location>
</feature>
<dbReference type="OrthoDB" id="422086at2759"/>
<evidence type="ECO:0000256" key="8">
    <source>
        <dbReference type="ARBA" id="ARBA00023098"/>
    </source>
</evidence>
<keyword evidence="10" id="KW-0594">Phospholipid biosynthesis</keyword>
<keyword evidence="2" id="KW-0444">Lipid biosynthesis</keyword>
<evidence type="ECO:0000256" key="3">
    <source>
        <dbReference type="ARBA" id="ARBA00022603"/>
    </source>
</evidence>
<keyword evidence="3" id="KW-0489">Methyltransferase</keyword>
<proteinExistence type="predicted"/>
<evidence type="ECO:0000313" key="13">
    <source>
        <dbReference type="EMBL" id="KAE9402949.1"/>
    </source>
</evidence>
<evidence type="ECO:0000256" key="9">
    <source>
        <dbReference type="ARBA" id="ARBA00023136"/>
    </source>
</evidence>
<keyword evidence="14" id="KW-1185">Reference proteome</keyword>
<dbReference type="InterPro" id="IPR007318">
    <property type="entry name" value="Phopholipid_MeTrfase"/>
</dbReference>
<reference evidence="13" key="1">
    <citation type="journal article" date="2019" name="Environ. Microbiol.">
        <title>Fungal ecological strategies reflected in gene transcription - a case study of two litter decomposers.</title>
        <authorList>
            <person name="Barbi F."/>
            <person name="Kohler A."/>
            <person name="Barry K."/>
            <person name="Baskaran P."/>
            <person name="Daum C."/>
            <person name="Fauchery L."/>
            <person name="Ihrmark K."/>
            <person name="Kuo A."/>
            <person name="LaButti K."/>
            <person name="Lipzen A."/>
            <person name="Morin E."/>
            <person name="Grigoriev I.V."/>
            <person name="Henrissat B."/>
            <person name="Lindahl B."/>
            <person name="Martin F."/>
        </authorList>
    </citation>
    <scope>NUCLEOTIDE SEQUENCE</scope>
    <source>
        <strain evidence="13">JB14</strain>
    </source>
</reference>
<dbReference type="Pfam" id="PF04191">
    <property type="entry name" value="PEMT"/>
    <property type="match status" value="1"/>
</dbReference>
<keyword evidence="5 12" id="KW-0812">Transmembrane</keyword>
<feature type="transmembrane region" description="Helical" evidence="12">
    <location>
        <begin position="61"/>
        <end position="82"/>
    </location>
</feature>
<gene>
    <name evidence="13" type="ORF">BT96DRAFT_879183</name>
</gene>
<evidence type="ECO:0000256" key="10">
    <source>
        <dbReference type="ARBA" id="ARBA00023209"/>
    </source>
</evidence>
<evidence type="ECO:0000313" key="14">
    <source>
        <dbReference type="Proteomes" id="UP000799118"/>
    </source>
</evidence>
<name>A0A6A4HWS7_9AGAR</name>
<evidence type="ECO:0000256" key="12">
    <source>
        <dbReference type="SAM" id="Phobius"/>
    </source>
</evidence>
<dbReference type="GO" id="GO:0032259">
    <property type="term" value="P:methylation"/>
    <property type="evidence" value="ECO:0007669"/>
    <property type="project" value="UniProtKB-KW"/>
</dbReference>
<dbReference type="GO" id="GO:0008168">
    <property type="term" value="F:methyltransferase activity"/>
    <property type="evidence" value="ECO:0007669"/>
    <property type="project" value="UniProtKB-KW"/>
</dbReference>
<keyword evidence="9 12" id="KW-0472">Membrane</keyword>